<dbReference type="InterPro" id="IPR036224">
    <property type="entry name" value="GINS_bundle-like_dom_sf"/>
</dbReference>
<dbReference type="SUPFAM" id="SSF160059">
    <property type="entry name" value="PriA/YqbF domain"/>
    <property type="match status" value="1"/>
</dbReference>
<sequence>MSKAQARGGFFDDDDDDLPESYQSTTAAVAGGDDSLDFGRDLSPLGGPAPVREDRGSSVGTGSRTAGRVSSVTGAAAGSSVRGWESSRGDSPSLEDILGEGSGRDKARNVQRLLRAWQNEMGAPELLRFPSELVEKVVKDLARRRELVRKAQSTAGQDESFYTAASIVAVENMRVAHALKMYTRERIWKLEQCAEYYLSQPDAHERLYANEIAHAQGYVRLVKAYQDASAMDAMPEQVTRQPPPMPTPDFSKPVFLRARKDCPPVVLPDGEVITFMSGSQHMCRYSTVRALLEAGDVELI</sequence>
<dbReference type="Pfam" id="PF16922">
    <property type="entry name" value="SLD5_C"/>
    <property type="match status" value="1"/>
</dbReference>
<feature type="domain" description="DNA replication complex GINS protein SLD5 C-terminal" evidence="2">
    <location>
        <begin position="248"/>
        <end position="300"/>
    </location>
</feature>
<organism evidence="3">
    <name type="scientific">Rhodotorula toruloides</name>
    <name type="common">Yeast</name>
    <name type="synonym">Rhodosporidium toruloides</name>
    <dbReference type="NCBI Taxonomy" id="5286"/>
    <lineage>
        <taxon>Eukaryota</taxon>
        <taxon>Fungi</taxon>
        <taxon>Dikarya</taxon>
        <taxon>Basidiomycota</taxon>
        <taxon>Pucciniomycotina</taxon>
        <taxon>Microbotryomycetes</taxon>
        <taxon>Sporidiobolales</taxon>
        <taxon>Sporidiobolaceae</taxon>
        <taxon>Rhodotorula</taxon>
    </lineage>
</organism>
<evidence type="ECO:0000313" key="3">
    <source>
        <dbReference type="EMBL" id="CDR45492.1"/>
    </source>
</evidence>
<name>A0A061B698_RHOTO</name>
<dbReference type="PANTHER" id="PTHR21206">
    <property type="entry name" value="SLD5 PROTEIN"/>
    <property type="match status" value="1"/>
</dbReference>
<dbReference type="CDD" id="cd11711">
    <property type="entry name" value="GINS_A_Sld5"/>
    <property type="match status" value="1"/>
</dbReference>
<evidence type="ECO:0000259" key="2">
    <source>
        <dbReference type="Pfam" id="PF16922"/>
    </source>
</evidence>
<dbReference type="CDD" id="cd21692">
    <property type="entry name" value="GINS_B_Sld5"/>
    <property type="match status" value="1"/>
</dbReference>
<proteinExistence type="predicted"/>
<dbReference type="AlphaFoldDB" id="A0A061B698"/>
<dbReference type="InterPro" id="IPR031633">
    <property type="entry name" value="SLD5_C"/>
</dbReference>
<dbReference type="OrthoDB" id="338231at2759"/>
<dbReference type="PANTHER" id="PTHR21206:SF0">
    <property type="entry name" value="DNA REPLICATION COMPLEX GINS PROTEIN SLD5"/>
    <property type="match status" value="1"/>
</dbReference>
<dbReference type="GO" id="GO:0000727">
    <property type="term" value="P:double-strand break repair via break-induced replication"/>
    <property type="evidence" value="ECO:0007669"/>
    <property type="project" value="TreeGrafter"/>
</dbReference>
<protein>
    <submittedName>
        <fullName evidence="3">RHTO0S11e00782g1_1</fullName>
    </submittedName>
</protein>
<reference evidence="3" key="1">
    <citation type="journal article" date="2014" name="Genome Announc.">
        <title>Draft genome sequence of Rhodosporidium toruloides CECT1137, an oleaginous yeast of biotechnological interest.</title>
        <authorList>
            <person name="Morin N."/>
            <person name="Calcas X."/>
            <person name="Devillers H."/>
            <person name="Durrens P."/>
            <person name="Sherman D.J."/>
            <person name="Nicaud J.-M."/>
            <person name="Neuveglise C."/>
        </authorList>
    </citation>
    <scope>NUCLEOTIDE SEQUENCE</scope>
    <source>
        <strain evidence="3">CECT1137</strain>
    </source>
</reference>
<dbReference type="GO" id="GO:0006261">
    <property type="term" value="P:DNA-templated DNA replication"/>
    <property type="evidence" value="ECO:0007669"/>
    <property type="project" value="InterPro"/>
</dbReference>
<evidence type="ECO:0000256" key="1">
    <source>
        <dbReference type="SAM" id="MobiDB-lite"/>
    </source>
</evidence>
<dbReference type="EMBL" id="LK052946">
    <property type="protein sequence ID" value="CDR45492.1"/>
    <property type="molecule type" value="Genomic_DNA"/>
</dbReference>
<feature type="region of interest" description="Disordered" evidence="1">
    <location>
        <begin position="1"/>
        <end position="103"/>
    </location>
</feature>
<accession>A0A061B698</accession>
<dbReference type="InterPro" id="IPR038749">
    <property type="entry name" value="Sld5_GINS_A"/>
</dbReference>
<dbReference type="GO" id="GO:0000811">
    <property type="term" value="C:GINS complex"/>
    <property type="evidence" value="ECO:0007669"/>
    <property type="project" value="TreeGrafter"/>
</dbReference>
<dbReference type="Gene3D" id="1.20.58.1030">
    <property type="match status" value="1"/>
</dbReference>
<gene>
    <name evidence="3" type="ORF">RHTO0S_11e00782g</name>
</gene>
<dbReference type="Gene3D" id="3.40.5.60">
    <property type="match status" value="1"/>
</dbReference>
<feature type="compositionally biased region" description="Low complexity" evidence="1">
    <location>
        <begin position="66"/>
        <end position="83"/>
    </location>
</feature>
<dbReference type="SUPFAM" id="SSF158573">
    <property type="entry name" value="GINS helical bundle-like"/>
    <property type="match status" value="1"/>
</dbReference>
<dbReference type="InterPro" id="IPR008591">
    <property type="entry name" value="GINS_Sld5"/>
</dbReference>